<gene>
    <name evidence="5" type="ORF">CRHIZ90672A_00016624</name>
</gene>
<reference evidence="5" key="1">
    <citation type="submission" date="2021-10" db="EMBL/GenBank/DDBJ databases">
        <authorList>
            <person name="Piombo E."/>
        </authorList>
    </citation>
    <scope>NUCLEOTIDE SEQUENCE</scope>
</reference>
<dbReference type="PROSITE" id="PS50293">
    <property type="entry name" value="TPR_REGION"/>
    <property type="match status" value="1"/>
</dbReference>
<dbReference type="EMBL" id="CABFNQ020000483">
    <property type="protein sequence ID" value="CAH0016661.1"/>
    <property type="molecule type" value="Genomic_DNA"/>
</dbReference>
<sequence length="719" mass="80731">MDDQLRLVYRYLDADLSDNALFLASILHALDPENGTWAHLKSLACLRLGQYGLARQYSCENGLTGDHLGCSYVFALASLSQGNYLEGISALERAKPHWQLRNRDGSAPLAPDALTQRFWPDRPAVNCLLAKLHRYNKDNKNAANHFTEALEADPLMWDALTNLSDIGVSLNMPNIFNVERFHPEPTSKPDRPVSKSMVANATTRQTPPYPEQPSSYNTRTPPQGVNIQNVSLRKKNEKPTNDTDKVKTTLPKKRQRPGFDHSTEQPNPHSGPVLAETDFTSRTTAPTPSLCTQRRSARLHNRIATTAGLADRPAFQPSTREAIRRPAKPTTLVRDRQKPAATAAARPGPAQKRTLPQRKAAVSPTPTPETDPLIKLESIRVEAIAERERTIRLLGILQSLGAAYQSLSKYEPRACLDAFATLPIELQATPWVLSKSARAQYELMDYKKAKQTFQALLKRAPSWIEDFEVYSTVLWHLKDEVPLSLLAHELTESHFQSPETWCAVGNSFSVCRSRDEAIRCFRRACQLSPQLPQAYSLLGYELMEQEDYYEAIGAFQRAIRVEPRFYTAWVGLGRAYERLSRNDVALKHYLTAVEINSSNPIIYTYVARVLENLQKRRSAIEYLRRGIRLNPPPLTMALIRMQRAGIYLYAGQPGAALEDLRAVALIAPDEPRVHLLLGQAYAMQGQDKAAALKSYTTALSLAPWSREIKDAMLSLEDDE</sequence>
<feature type="compositionally biased region" description="Basic and acidic residues" evidence="4">
    <location>
        <begin position="237"/>
        <end position="247"/>
    </location>
</feature>
<feature type="repeat" description="TPR" evidence="3">
    <location>
        <begin position="566"/>
        <end position="599"/>
    </location>
</feature>
<dbReference type="GO" id="GO:0005680">
    <property type="term" value="C:anaphase-promoting complex"/>
    <property type="evidence" value="ECO:0007669"/>
    <property type="project" value="TreeGrafter"/>
</dbReference>
<dbReference type="AlphaFoldDB" id="A0A9N9V431"/>
<feature type="compositionally biased region" description="Low complexity" evidence="4">
    <location>
        <begin position="339"/>
        <end position="350"/>
    </location>
</feature>
<feature type="region of interest" description="Disordered" evidence="4">
    <location>
        <begin position="199"/>
        <end position="371"/>
    </location>
</feature>
<organism evidence="5 6">
    <name type="scientific">Clonostachys rhizophaga</name>
    <dbReference type="NCBI Taxonomy" id="160324"/>
    <lineage>
        <taxon>Eukaryota</taxon>
        <taxon>Fungi</taxon>
        <taxon>Dikarya</taxon>
        <taxon>Ascomycota</taxon>
        <taxon>Pezizomycotina</taxon>
        <taxon>Sordariomycetes</taxon>
        <taxon>Hypocreomycetidae</taxon>
        <taxon>Hypocreales</taxon>
        <taxon>Bionectriaceae</taxon>
        <taxon>Clonostachys</taxon>
    </lineage>
</organism>
<dbReference type="SMART" id="SM00028">
    <property type="entry name" value="TPR"/>
    <property type="match status" value="8"/>
</dbReference>
<feature type="repeat" description="TPR" evidence="3">
    <location>
        <begin position="498"/>
        <end position="531"/>
    </location>
</feature>
<feature type="compositionally biased region" description="Polar residues" evidence="4">
    <location>
        <begin position="278"/>
        <end position="294"/>
    </location>
</feature>
<comment type="similarity">
    <text evidence="2">Belongs to the APC3/CDC27 family.</text>
</comment>
<accession>A0A9N9V431</accession>
<evidence type="ECO:0000313" key="5">
    <source>
        <dbReference type="EMBL" id="CAH0016661.1"/>
    </source>
</evidence>
<dbReference type="InterPro" id="IPR011990">
    <property type="entry name" value="TPR-like_helical_dom_sf"/>
</dbReference>
<dbReference type="PANTHER" id="PTHR12558:SF13">
    <property type="entry name" value="CELL DIVISION CYCLE PROTEIN 27 HOMOLOG"/>
    <property type="match status" value="1"/>
</dbReference>
<evidence type="ECO:0000256" key="1">
    <source>
        <dbReference type="ARBA" id="ARBA00022803"/>
    </source>
</evidence>
<dbReference type="OrthoDB" id="329563at2759"/>
<dbReference type="GO" id="GO:0016567">
    <property type="term" value="P:protein ubiquitination"/>
    <property type="evidence" value="ECO:0007669"/>
    <property type="project" value="TreeGrafter"/>
</dbReference>
<name>A0A9N9V431_9HYPO</name>
<dbReference type="GO" id="GO:0031145">
    <property type="term" value="P:anaphase-promoting complex-dependent catabolic process"/>
    <property type="evidence" value="ECO:0007669"/>
    <property type="project" value="TreeGrafter"/>
</dbReference>
<dbReference type="GO" id="GO:0051301">
    <property type="term" value="P:cell division"/>
    <property type="evidence" value="ECO:0007669"/>
    <property type="project" value="TreeGrafter"/>
</dbReference>
<protein>
    <recommendedName>
        <fullName evidence="7">TPR-like protein</fullName>
    </recommendedName>
</protein>
<keyword evidence="6" id="KW-1185">Reference proteome</keyword>
<proteinExistence type="inferred from homology"/>
<dbReference type="Gene3D" id="1.25.40.10">
    <property type="entry name" value="Tetratricopeptide repeat domain"/>
    <property type="match status" value="4"/>
</dbReference>
<feature type="compositionally biased region" description="Polar residues" evidence="4">
    <location>
        <begin position="199"/>
        <end position="231"/>
    </location>
</feature>
<evidence type="ECO:0000256" key="3">
    <source>
        <dbReference type="PROSITE-ProRule" id="PRU00339"/>
    </source>
</evidence>
<dbReference type="PANTHER" id="PTHR12558">
    <property type="entry name" value="CELL DIVISION CYCLE 16,23,27"/>
    <property type="match status" value="1"/>
</dbReference>
<feature type="repeat" description="TPR" evidence="3">
    <location>
        <begin position="532"/>
        <end position="565"/>
    </location>
</feature>
<keyword evidence="1 3" id="KW-0802">TPR repeat</keyword>
<dbReference type="Proteomes" id="UP000696573">
    <property type="component" value="Unassembled WGS sequence"/>
</dbReference>
<dbReference type="InterPro" id="IPR019734">
    <property type="entry name" value="TPR_rpt"/>
</dbReference>
<comment type="caution">
    <text evidence="5">The sequence shown here is derived from an EMBL/GenBank/DDBJ whole genome shotgun (WGS) entry which is preliminary data.</text>
</comment>
<dbReference type="GO" id="GO:0005737">
    <property type="term" value="C:cytoplasm"/>
    <property type="evidence" value="ECO:0007669"/>
    <property type="project" value="TreeGrafter"/>
</dbReference>
<dbReference type="PROSITE" id="PS50005">
    <property type="entry name" value="TPR"/>
    <property type="match status" value="3"/>
</dbReference>
<dbReference type="SUPFAM" id="SSF48452">
    <property type="entry name" value="TPR-like"/>
    <property type="match status" value="2"/>
</dbReference>
<evidence type="ECO:0008006" key="7">
    <source>
        <dbReference type="Google" id="ProtNLM"/>
    </source>
</evidence>
<dbReference type="Pfam" id="PF13174">
    <property type="entry name" value="TPR_6"/>
    <property type="match status" value="1"/>
</dbReference>
<evidence type="ECO:0000256" key="2">
    <source>
        <dbReference type="ARBA" id="ARBA00038210"/>
    </source>
</evidence>
<evidence type="ECO:0000256" key="4">
    <source>
        <dbReference type="SAM" id="MobiDB-lite"/>
    </source>
</evidence>
<evidence type="ECO:0000313" key="6">
    <source>
        <dbReference type="Proteomes" id="UP000696573"/>
    </source>
</evidence>
<dbReference type="GO" id="GO:0007091">
    <property type="term" value="P:metaphase/anaphase transition of mitotic cell cycle"/>
    <property type="evidence" value="ECO:0007669"/>
    <property type="project" value="TreeGrafter"/>
</dbReference>
<dbReference type="Pfam" id="PF12895">
    <property type="entry name" value="ANAPC3"/>
    <property type="match status" value="1"/>
</dbReference>
<dbReference type="Pfam" id="PF13432">
    <property type="entry name" value="TPR_16"/>
    <property type="match status" value="3"/>
</dbReference>